<dbReference type="GeneID" id="30176616"/>
<dbReference type="Proteomes" id="UP000094455">
    <property type="component" value="Unassembled WGS sequence"/>
</dbReference>
<proteinExistence type="predicted"/>
<organism evidence="2 3">
    <name type="scientific">Pichia membranifaciens NRRL Y-2026</name>
    <dbReference type="NCBI Taxonomy" id="763406"/>
    <lineage>
        <taxon>Eukaryota</taxon>
        <taxon>Fungi</taxon>
        <taxon>Dikarya</taxon>
        <taxon>Ascomycota</taxon>
        <taxon>Saccharomycotina</taxon>
        <taxon>Pichiomycetes</taxon>
        <taxon>Pichiales</taxon>
        <taxon>Pichiaceae</taxon>
        <taxon>Pichia</taxon>
    </lineage>
</organism>
<sequence>MRHGMRRPKRDTALPRDGKSEPQVSQPRRVETADWAVSGSDLRRSGQWGGSRDWEALRLGESNLFTGRALDISENALFP</sequence>
<dbReference type="RefSeq" id="XP_019019302.1">
    <property type="nucleotide sequence ID" value="XM_019159929.1"/>
</dbReference>
<evidence type="ECO:0000313" key="3">
    <source>
        <dbReference type="Proteomes" id="UP000094455"/>
    </source>
</evidence>
<accession>A0A1E3NQ06</accession>
<name>A0A1E3NQ06_9ASCO</name>
<gene>
    <name evidence="2" type="ORF">PICMEDRAFT_124633</name>
</gene>
<reference evidence="2 3" key="1">
    <citation type="journal article" date="2016" name="Proc. Natl. Acad. Sci. U.S.A.">
        <title>Comparative genomics of biotechnologically important yeasts.</title>
        <authorList>
            <person name="Riley R."/>
            <person name="Haridas S."/>
            <person name="Wolfe K.H."/>
            <person name="Lopes M.R."/>
            <person name="Hittinger C.T."/>
            <person name="Goeker M."/>
            <person name="Salamov A.A."/>
            <person name="Wisecaver J.H."/>
            <person name="Long T.M."/>
            <person name="Calvey C.H."/>
            <person name="Aerts A.L."/>
            <person name="Barry K.W."/>
            <person name="Choi C."/>
            <person name="Clum A."/>
            <person name="Coughlan A.Y."/>
            <person name="Deshpande S."/>
            <person name="Douglass A.P."/>
            <person name="Hanson S.J."/>
            <person name="Klenk H.-P."/>
            <person name="LaButti K.M."/>
            <person name="Lapidus A."/>
            <person name="Lindquist E.A."/>
            <person name="Lipzen A.M."/>
            <person name="Meier-Kolthoff J.P."/>
            <person name="Ohm R.A."/>
            <person name="Otillar R.P."/>
            <person name="Pangilinan J.L."/>
            <person name="Peng Y."/>
            <person name="Rokas A."/>
            <person name="Rosa C.A."/>
            <person name="Scheuner C."/>
            <person name="Sibirny A.A."/>
            <person name="Slot J.C."/>
            <person name="Stielow J.B."/>
            <person name="Sun H."/>
            <person name="Kurtzman C.P."/>
            <person name="Blackwell M."/>
            <person name="Grigoriev I.V."/>
            <person name="Jeffries T.W."/>
        </authorList>
    </citation>
    <scope>NUCLEOTIDE SEQUENCE [LARGE SCALE GENOMIC DNA]</scope>
    <source>
        <strain evidence="2 3">NRRL Y-2026</strain>
    </source>
</reference>
<evidence type="ECO:0000313" key="2">
    <source>
        <dbReference type="EMBL" id="ODQ48189.1"/>
    </source>
</evidence>
<dbReference type="AlphaFoldDB" id="A0A1E3NQ06"/>
<evidence type="ECO:0000256" key="1">
    <source>
        <dbReference type="SAM" id="MobiDB-lite"/>
    </source>
</evidence>
<keyword evidence="3" id="KW-1185">Reference proteome</keyword>
<feature type="region of interest" description="Disordered" evidence="1">
    <location>
        <begin position="1"/>
        <end position="50"/>
    </location>
</feature>
<dbReference type="EMBL" id="KV454002">
    <property type="protein sequence ID" value="ODQ48189.1"/>
    <property type="molecule type" value="Genomic_DNA"/>
</dbReference>
<protein>
    <submittedName>
        <fullName evidence="2">Uncharacterized protein</fullName>
    </submittedName>
</protein>
<feature type="compositionally biased region" description="Basic and acidic residues" evidence="1">
    <location>
        <begin position="10"/>
        <end position="20"/>
    </location>
</feature>